<sequence length="108" mass="12419">IREELPYNEQAHIYHQLAPIKDKRARDREEIPTTIQSSINGLDPLSSIDLDLITPSQDAVPYGSNDYKPARSRYEQDLERKLKSLSLNHPDLIVSYNNIGEVYHKMGN</sequence>
<gene>
    <name evidence="1" type="ORF">XAT740_LOCUS42495</name>
</gene>
<evidence type="ECO:0000313" key="1">
    <source>
        <dbReference type="EMBL" id="CAF1545588.1"/>
    </source>
</evidence>
<accession>A0A815WB66</accession>
<dbReference type="EMBL" id="CAJNOR010005106">
    <property type="protein sequence ID" value="CAF1545588.1"/>
    <property type="molecule type" value="Genomic_DNA"/>
</dbReference>
<dbReference type="Proteomes" id="UP000663828">
    <property type="component" value="Unassembled WGS sequence"/>
</dbReference>
<evidence type="ECO:0000313" key="2">
    <source>
        <dbReference type="Proteomes" id="UP000663828"/>
    </source>
</evidence>
<dbReference type="InterPro" id="IPR011990">
    <property type="entry name" value="TPR-like_helical_dom_sf"/>
</dbReference>
<dbReference type="AlphaFoldDB" id="A0A815WB66"/>
<keyword evidence="2" id="KW-1185">Reference proteome</keyword>
<proteinExistence type="predicted"/>
<organism evidence="1 2">
    <name type="scientific">Adineta ricciae</name>
    <name type="common">Rotifer</name>
    <dbReference type="NCBI Taxonomy" id="249248"/>
    <lineage>
        <taxon>Eukaryota</taxon>
        <taxon>Metazoa</taxon>
        <taxon>Spiralia</taxon>
        <taxon>Gnathifera</taxon>
        <taxon>Rotifera</taxon>
        <taxon>Eurotatoria</taxon>
        <taxon>Bdelloidea</taxon>
        <taxon>Adinetida</taxon>
        <taxon>Adinetidae</taxon>
        <taxon>Adineta</taxon>
    </lineage>
</organism>
<comment type="caution">
    <text evidence="1">The sequence shown here is derived from an EMBL/GenBank/DDBJ whole genome shotgun (WGS) entry which is preliminary data.</text>
</comment>
<feature type="non-terminal residue" evidence="1">
    <location>
        <position position="1"/>
    </location>
</feature>
<protein>
    <submittedName>
        <fullName evidence="1">Uncharacterized protein</fullName>
    </submittedName>
</protein>
<dbReference type="Gene3D" id="1.25.40.10">
    <property type="entry name" value="Tetratricopeptide repeat domain"/>
    <property type="match status" value="1"/>
</dbReference>
<reference evidence="1" key="1">
    <citation type="submission" date="2021-02" db="EMBL/GenBank/DDBJ databases">
        <authorList>
            <person name="Nowell W R."/>
        </authorList>
    </citation>
    <scope>NUCLEOTIDE SEQUENCE</scope>
</reference>
<name>A0A815WB66_ADIRI</name>